<feature type="signal peptide" evidence="1">
    <location>
        <begin position="1"/>
        <end position="29"/>
    </location>
</feature>
<evidence type="ECO:0000256" key="1">
    <source>
        <dbReference type="SAM" id="SignalP"/>
    </source>
</evidence>
<proteinExistence type="predicted"/>
<name>A0A1W6Z1N1_9BORD</name>
<dbReference type="SUPFAM" id="SSF49478">
    <property type="entry name" value="Cna protein B-type domain"/>
    <property type="match status" value="1"/>
</dbReference>
<dbReference type="RefSeq" id="WP_232462382.1">
    <property type="nucleotide sequence ID" value="NZ_CP021109.1"/>
</dbReference>
<evidence type="ECO:0008006" key="4">
    <source>
        <dbReference type="Google" id="ProtNLM"/>
    </source>
</evidence>
<keyword evidence="1" id="KW-0732">Signal</keyword>
<gene>
    <name evidence="2" type="ORF">CAL13_12895</name>
</gene>
<dbReference type="Proteomes" id="UP000194139">
    <property type="component" value="Chromosome"/>
</dbReference>
<dbReference type="AlphaFoldDB" id="A0A1W6Z1N1"/>
<sequence length="143" mass="15382">MKTLRFDRTKMTALAALLVLGAAMAPAYADLPPVQTQGNVQYVTGGVGLDESTAMKAAEKDYPLTLVFAQKQGDQNVYTADVPVTITDNKGATVLQATTNGPYMLVKLPPGQYTIRSTYNGTEKVQRATVAPGSHARSVFEWQ</sequence>
<organism evidence="2 3">
    <name type="scientific">Bordetella genomosp. 9</name>
    <dbReference type="NCBI Taxonomy" id="1416803"/>
    <lineage>
        <taxon>Bacteria</taxon>
        <taxon>Pseudomonadati</taxon>
        <taxon>Pseudomonadota</taxon>
        <taxon>Betaproteobacteria</taxon>
        <taxon>Burkholderiales</taxon>
        <taxon>Alcaligenaceae</taxon>
        <taxon>Bordetella</taxon>
    </lineage>
</organism>
<evidence type="ECO:0000313" key="3">
    <source>
        <dbReference type="Proteomes" id="UP000194139"/>
    </source>
</evidence>
<dbReference type="EMBL" id="CP021109">
    <property type="protein sequence ID" value="ARP87009.1"/>
    <property type="molecule type" value="Genomic_DNA"/>
</dbReference>
<keyword evidence="3" id="KW-1185">Reference proteome</keyword>
<evidence type="ECO:0000313" key="2">
    <source>
        <dbReference type="EMBL" id="ARP87009.1"/>
    </source>
</evidence>
<feature type="chain" id="PRO_5012619557" description="Carboxypeptidase regulatory-like domain-containing protein" evidence="1">
    <location>
        <begin position="30"/>
        <end position="143"/>
    </location>
</feature>
<accession>A0A1W6Z1N1</accession>
<protein>
    <recommendedName>
        <fullName evidence="4">Carboxypeptidase regulatory-like domain-containing protein</fullName>
    </recommendedName>
</protein>
<reference evidence="2 3" key="1">
    <citation type="submission" date="2017-05" db="EMBL/GenBank/DDBJ databases">
        <title>Complete and WGS of Bordetella genogroups.</title>
        <authorList>
            <person name="Spilker T."/>
            <person name="LiPuma J."/>
        </authorList>
    </citation>
    <scope>NUCLEOTIDE SEQUENCE [LARGE SCALE GENOMIC DNA]</scope>
    <source>
        <strain evidence="2 3">AU17164</strain>
    </source>
</reference>